<evidence type="ECO:0000259" key="5">
    <source>
        <dbReference type="PROSITE" id="PS50865"/>
    </source>
</evidence>
<dbReference type="PROSITE" id="PS50865">
    <property type="entry name" value="ZF_MYND_2"/>
    <property type="match status" value="1"/>
</dbReference>
<dbReference type="Proteomes" id="UP000006514">
    <property type="component" value="Unassembled WGS sequence"/>
</dbReference>
<evidence type="ECO:0000256" key="1">
    <source>
        <dbReference type="ARBA" id="ARBA00022723"/>
    </source>
</evidence>
<reference evidence="7" key="1">
    <citation type="journal article" date="2012" name="Science">
        <title>The Paleozoic origin of enzymatic lignin decomposition reconstructed from 31 fungal genomes.</title>
        <authorList>
            <person name="Floudas D."/>
            <person name="Binder M."/>
            <person name="Riley R."/>
            <person name="Barry K."/>
            <person name="Blanchette R.A."/>
            <person name="Henrissat B."/>
            <person name="Martinez A.T."/>
            <person name="Otillar R."/>
            <person name="Spatafora J.W."/>
            <person name="Yadav J.S."/>
            <person name="Aerts A."/>
            <person name="Benoit I."/>
            <person name="Boyd A."/>
            <person name="Carlson A."/>
            <person name="Copeland A."/>
            <person name="Coutinho P.M."/>
            <person name="de Vries R.P."/>
            <person name="Ferreira P."/>
            <person name="Findley K."/>
            <person name="Foster B."/>
            <person name="Gaskell J."/>
            <person name="Glotzer D."/>
            <person name="Gorecki P."/>
            <person name="Heitman J."/>
            <person name="Hesse C."/>
            <person name="Hori C."/>
            <person name="Igarashi K."/>
            <person name="Jurgens J.A."/>
            <person name="Kallen N."/>
            <person name="Kersten P."/>
            <person name="Kohler A."/>
            <person name="Kuees U."/>
            <person name="Kumar T.K.A."/>
            <person name="Kuo A."/>
            <person name="LaButti K."/>
            <person name="Larrondo L.F."/>
            <person name="Lindquist E."/>
            <person name="Ling A."/>
            <person name="Lombard V."/>
            <person name="Lucas S."/>
            <person name="Lundell T."/>
            <person name="Martin R."/>
            <person name="McLaughlin D.J."/>
            <person name="Morgenstern I."/>
            <person name="Morin E."/>
            <person name="Murat C."/>
            <person name="Nagy L.G."/>
            <person name="Nolan M."/>
            <person name="Ohm R.A."/>
            <person name="Patyshakuliyeva A."/>
            <person name="Rokas A."/>
            <person name="Ruiz-Duenas F.J."/>
            <person name="Sabat G."/>
            <person name="Salamov A."/>
            <person name="Samejima M."/>
            <person name="Schmutz J."/>
            <person name="Slot J.C."/>
            <person name="St John F."/>
            <person name="Stenlid J."/>
            <person name="Sun H."/>
            <person name="Sun S."/>
            <person name="Syed K."/>
            <person name="Tsang A."/>
            <person name="Wiebenga A."/>
            <person name="Young D."/>
            <person name="Pisabarro A."/>
            <person name="Eastwood D.C."/>
            <person name="Martin F."/>
            <person name="Cullen D."/>
            <person name="Grigoriev I.V."/>
            <person name="Hibbett D.S."/>
        </authorList>
    </citation>
    <scope>NUCLEOTIDE SEQUENCE [LARGE SCALE GENOMIC DNA]</scope>
    <source>
        <strain evidence="7">TFB10046</strain>
    </source>
</reference>
<protein>
    <recommendedName>
        <fullName evidence="5">MYND-type domain-containing protein</fullName>
    </recommendedName>
</protein>
<dbReference type="GO" id="GO:0008270">
    <property type="term" value="F:zinc ion binding"/>
    <property type="evidence" value="ECO:0007669"/>
    <property type="project" value="UniProtKB-KW"/>
</dbReference>
<accession>J0D2M3</accession>
<evidence type="ECO:0000256" key="2">
    <source>
        <dbReference type="ARBA" id="ARBA00022771"/>
    </source>
</evidence>
<keyword evidence="7" id="KW-1185">Reference proteome</keyword>
<name>J0D2M3_AURST</name>
<evidence type="ECO:0000256" key="4">
    <source>
        <dbReference type="PROSITE-ProRule" id="PRU00134"/>
    </source>
</evidence>
<feature type="domain" description="MYND-type" evidence="5">
    <location>
        <begin position="287"/>
        <end position="337"/>
    </location>
</feature>
<keyword evidence="1" id="KW-0479">Metal-binding</keyword>
<keyword evidence="3" id="KW-0862">Zinc</keyword>
<dbReference type="eggNOG" id="ENOG502T2NK">
    <property type="taxonomic scope" value="Eukaryota"/>
</dbReference>
<evidence type="ECO:0000313" key="7">
    <source>
        <dbReference type="Proteomes" id="UP000006514"/>
    </source>
</evidence>
<dbReference type="InterPro" id="IPR002893">
    <property type="entry name" value="Znf_MYND"/>
</dbReference>
<dbReference type="Gene3D" id="6.10.140.2220">
    <property type="match status" value="1"/>
</dbReference>
<evidence type="ECO:0000313" key="6">
    <source>
        <dbReference type="EMBL" id="EJD32877.1"/>
    </source>
</evidence>
<organism evidence="6 7">
    <name type="scientific">Auricularia subglabra (strain TFB-10046 / SS5)</name>
    <name type="common">White-rot fungus</name>
    <name type="synonym">Auricularia delicata (strain TFB10046)</name>
    <dbReference type="NCBI Taxonomy" id="717982"/>
    <lineage>
        <taxon>Eukaryota</taxon>
        <taxon>Fungi</taxon>
        <taxon>Dikarya</taxon>
        <taxon>Basidiomycota</taxon>
        <taxon>Agaricomycotina</taxon>
        <taxon>Agaricomycetes</taxon>
        <taxon>Auriculariales</taxon>
        <taxon>Auriculariaceae</taxon>
        <taxon>Auricularia</taxon>
    </lineage>
</organism>
<dbReference type="Pfam" id="PF01753">
    <property type="entry name" value="zf-MYND"/>
    <property type="match status" value="1"/>
</dbReference>
<dbReference type="OrthoDB" id="2212237at2759"/>
<dbReference type="InParanoid" id="J0D2M3"/>
<dbReference type="AlphaFoldDB" id="J0D2M3"/>
<dbReference type="KEGG" id="adl:AURDEDRAFT_178028"/>
<proteinExistence type="predicted"/>
<gene>
    <name evidence="6" type="ORF">AURDEDRAFT_178028</name>
</gene>
<keyword evidence="2 4" id="KW-0863">Zinc-finger</keyword>
<sequence length="420" mass="47478">MAFLTRDRSGAPSSALEHVSRAVIHACPFNSSPLHRRCVATYASADCSFTVVTSLSLVVNDCFPTLSNRSVAAKKFKFGSAWPARAQDLLPLGCQGFLALLRWILLIDHMSVVVTLTRVYLWCRPAFYTEFEKSSSREWFRTVILSRYRLSLSQLVASASGSATGTPESSLNMCTVSTMLSFIPDFGRDEWPMWLRLFDDGCAAQLLSFVYTAIPLISEERAPIAAHLRDLAVDLHGCVNIDYFGSMAPDVLRRFDEDNLSSCGRFGHFKSLLERVASRRFCSAPDCPVVNEPYGSTSGNDSQRRFRCGSCRLLQYCSRECQRRHWRNALQPHRDVCSTLRDLREHATPEADVRKFRAACVAANIDVRRMAVIYTNLIGDRVIKHYDRELWHNLVDQMVLMLEALDHVSEHHVALRQQSA</sequence>
<dbReference type="EMBL" id="JH688585">
    <property type="protein sequence ID" value="EJD32877.1"/>
    <property type="molecule type" value="Genomic_DNA"/>
</dbReference>
<evidence type="ECO:0000256" key="3">
    <source>
        <dbReference type="ARBA" id="ARBA00022833"/>
    </source>
</evidence>
<dbReference type="SUPFAM" id="SSF144232">
    <property type="entry name" value="HIT/MYND zinc finger-like"/>
    <property type="match status" value="1"/>
</dbReference>